<comment type="caution">
    <text evidence="3">The sequence shown here is derived from an EMBL/GenBank/DDBJ whole genome shotgun (WGS) entry which is preliminary data.</text>
</comment>
<dbReference type="EMBL" id="JPRD01000005">
    <property type="protein sequence ID" value="KIF54692.1"/>
    <property type="molecule type" value="Genomic_DNA"/>
</dbReference>
<evidence type="ECO:0000313" key="3">
    <source>
        <dbReference type="EMBL" id="KIF54692.1"/>
    </source>
</evidence>
<reference evidence="3 4" key="1">
    <citation type="submission" date="2014-07" db="EMBL/GenBank/DDBJ databases">
        <title>Unique and conserved regions in Vibrio harveyi and related species in comparison with the shrimp pathogen Vibrio harveyi CAIM 1792.</title>
        <authorList>
            <person name="Espinoza-Valles I."/>
            <person name="Vora G."/>
            <person name="Leekitcharoenphon P."/>
            <person name="Ussery D."/>
            <person name="Hoj L."/>
            <person name="Gomez-Gil B."/>
        </authorList>
    </citation>
    <scope>NUCLEOTIDE SEQUENCE [LARGE SCALE GENOMIC DNA]</scope>
    <source>
        <strain evidence="4">CAIM 1854 / LMG 25443</strain>
    </source>
</reference>
<dbReference type="SUPFAM" id="SSF51735">
    <property type="entry name" value="NAD(P)-binding Rossmann-fold domains"/>
    <property type="match status" value="1"/>
</dbReference>
<dbReference type="InterPro" id="IPR036291">
    <property type="entry name" value="NAD(P)-bd_dom_sf"/>
</dbReference>
<dbReference type="Pfam" id="PF00106">
    <property type="entry name" value="adh_short"/>
    <property type="match status" value="1"/>
</dbReference>
<comment type="similarity">
    <text evidence="1">Belongs to the short-chain dehydrogenases/reductases (SDR) family.</text>
</comment>
<sequence>MLLAQTTDVFFNTRNYSEGAMDIKESIILVTSAGSVLGRTCSNHFAHLGATLVLCDQNPSALKASYEQISAFSDKVYAMNVCSDNTTSINLLFDQIESQLGATPDVIVNCWTSSPMPSLMAPEPMSTYIDHLSSAARFLYTYGQVSAERFRSREKKGVIVNVISHDNHEDLTGVESMAALVSGFTHSWAKELTPFNIRVGGVIPSVNHTSEDLDERHWAQIQDELVRNTAYIVANEYFSGRVVTTEV</sequence>
<evidence type="ECO:0000313" key="4">
    <source>
        <dbReference type="Proteomes" id="UP000031586"/>
    </source>
</evidence>
<evidence type="ECO:0000256" key="2">
    <source>
        <dbReference type="ARBA" id="ARBA00023002"/>
    </source>
</evidence>
<dbReference type="InterPro" id="IPR002347">
    <property type="entry name" value="SDR_fam"/>
</dbReference>
<dbReference type="PANTHER" id="PTHR43639:SF1">
    <property type="entry name" value="SHORT-CHAIN DEHYDROGENASE_REDUCTASE FAMILY PROTEIN"/>
    <property type="match status" value="1"/>
</dbReference>
<organism evidence="3 4">
    <name type="scientific">Vibrio owensii CAIM 1854 = LMG 25443</name>
    <dbReference type="NCBI Taxonomy" id="1229493"/>
    <lineage>
        <taxon>Bacteria</taxon>
        <taxon>Pseudomonadati</taxon>
        <taxon>Pseudomonadota</taxon>
        <taxon>Gammaproteobacteria</taxon>
        <taxon>Vibrionales</taxon>
        <taxon>Vibrionaceae</taxon>
        <taxon>Vibrio</taxon>
    </lineage>
</organism>
<dbReference type="CDD" id="cd05233">
    <property type="entry name" value="SDR_c"/>
    <property type="match status" value="1"/>
</dbReference>
<dbReference type="RefSeq" id="WP_020196362.1">
    <property type="nucleotide sequence ID" value="NZ_BAOH01000052.1"/>
</dbReference>
<dbReference type="GO" id="GO:0016491">
    <property type="term" value="F:oxidoreductase activity"/>
    <property type="evidence" value="ECO:0007669"/>
    <property type="project" value="UniProtKB-KW"/>
</dbReference>
<dbReference type="NCBIfam" id="NF006464">
    <property type="entry name" value="PRK08862.1"/>
    <property type="match status" value="1"/>
</dbReference>
<evidence type="ECO:0000256" key="1">
    <source>
        <dbReference type="ARBA" id="ARBA00006484"/>
    </source>
</evidence>
<dbReference type="PANTHER" id="PTHR43639">
    <property type="entry name" value="OXIDOREDUCTASE, SHORT-CHAIN DEHYDROGENASE/REDUCTASE FAMILY (AFU_ORTHOLOGUE AFUA_5G02870)"/>
    <property type="match status" value="1"/>
</dbReference>
<proteinExistence type="inferred from homology"/>
<dbReference type="Proteomes" id="UP000031586">
    <property type="component" value="Unassembled WGS sequence"/>
</dbReference>
<dbReference type="PATRIC" id="fig|1229493.5.peg.4342"/>
<accession>A0A0C1WEB7</accession>
<dbReference type="Gene3D" id="3.40.50.720">
    <property type="entry name" value="NAD(P)-binding Rossmann-like Domain"/>
    <property type="match status" value="1"/>
</dbReference>
<dbReference type="AlphaFoldDB" id="A0A0C1WEB7"/>
<keyword evidence="2" id="KW-0560">Oxidoreductase</keyword>
<dbReference type="GeneID" id="47100804"/>
<name>A0A0C1WEB7_9VIBR</name>
<gene>
    <name evidence="3" type="ORF">H735_01805</name>
</gene>
<protein>
    <submittedName>
        <fullName evidence="3">Short-chain dehydrogenase</fullName>
    </submittedName>
</protein>